<dbReference type="RefSeq" id="WP_188870055.1">
    <property type="nucleotide sequence ID" value="NZ_BMOO01000002.1"/>
</dbReference>
<protein>
    <submittedName>
        <fullName evidence="2">Uncharacterized protein</fullName>
    </submittedName>
</protein>
<name>A0A830FXH7_9EURY</name>
<dbReference type="Proteomes" id="UP000614609">
    <property type="component" value="Unassembled WGS sequence"/>
</dbReference>
<proteinExistence type="predicted"/>
<dbReference type="OrthoDB" id="242828at2157"/>
<reference evidence="3" key="3">
    <citation type="submission" date="2021-03" db="EMBL/GenBank/DDBJ databases">
        <title>Genomic Encyclopedia of Type Strains, Phase IV (KMG-IV): sequencing the most valuable type-strain genomes for metagenomic binning, comparative biology and taxonomic classification.</title>
        <authorList>
            <person name="Goeker M."/>
        </authorList>
    </citation>
    <scope>NUCLEOTIDE SEQUENCE</scope>
    <source>
        <strain evidence="3">DSM 22443</strain>
    </source>
</reference>
<dbReference type="EMBL" id="BMOO01000002">
    <property type="protein sequence ID" value="GGM60003.1"/>
    <property type="molecule type" value="Genomic_DNA"/>
</dbReference>
<dbReference type="AlphaFoldDB" id="A0A830FXH7"/>
<dbReference type="EMBL" id="JAGGKO010000002">
    <property type="protein sequence ID" value="MBP1954821.1"/>
    <property type="molecule type" value="Genomic_DNA"/>
</dbReference>
<feature type="region of interest" description="Disordered" evidence="1">
    <location>
        <begin position="148"/>
        <end position="168"/>
    </location>
</feature>
<evidence type="ECO:0000256" key="1">
    <source>
        <dbReference type="SAM" id="MobiDB-lite"/>
    </source>
</evidence>
<evidence type="ECO:0000313" key="3">
    <source>
        <dbReference type="EMBL" id="MBP1954821.1"/>
    </source>
</evidence>
<sequence length="168" mass="16762">MSTPTNGRSARIAATLALCVLASCAFAPAASAAIPANGPTESVGIDGVAVNATATNGTVTTNDTATNASLVVRGVTNRQPDETAVLLSLRATNGTTTRLATADSWGWDGEWSAAFDLDGVPPGVYRVEATTGDDTDVAFVRLGSEASANGTTNASANGMANASAITVE</sequence>
<organism evidence="2 4">
    <name type="scientific">Halarchaeum rubridurum</name>
    <dbReference type="NCBI Taxonomy" id="489911"/>
    <lineage>
        <taxon>Archaea</taxon>
        <taxon>Methanobacteriati</taxon>
        <taxon>Methanobacteriota</taxon>
        <taxon>Stenosarchaea group</taxon>
        <taxon>Halobacteria</taxon>
        <taxon>Halobacteriales</taxon>
        <taxon>Halobacteriaceae</taxon>
    </lineage>
</organism>
<evidence type="ECO:0000313" key="4">
    <source>
        <dbReference type="Proteomes" id="UP000614609"/>
    </source>
</evidence>
<accession>A0A830FXH7</accession>
<evidence type="ECO:0000313" key="2">
    <source>
        <dbReference type="EMBL" id="GGM60003.1"/>
    </source>
</evidence>
<reference evidence="2" key="2">
    <citation type="submission" date="2020-09" db="EMBL/GenBank/DDBJ databases">
        <authorList>
            <person name="Sun Q."/>
            <person name="Ohkuma M."/>
        </authorList>
    </citation>
    <scope>NUCLEOTIDE SEQUENCE</scope>
    <source>
        <strain evidence="2">JCM 16108</strain>
    </source>
</reference>
<comment type="caution">
    <text evidence="2">The sequence shown here is derived from an EMBL/GenBank/DDBJ whole genome shotgun (WGS) entry which is preliminary data.</text>
</comment>
<gene>
    <name evidence="2" type="ORF">GCM10009017_07710</name>
    <name evidence="3" type="ORF">J2752_001733</name>
</gene>
<reference evidence="2" key="1">
    <citation type="journal article" date="2014" name="Int. J. Syst. Evol. Microbiol.">
        <title>Complete genome sequence of Corynebacterium casei LMG S-19264T (=DSM 44701T), isolated from a smear-ripened cheese.</title>
        <authorList>
            <consortium name="US DOE Joint Genome Institute (JGI-PGF)"/>
            <person name="Walter F."/>
            <person name="Albersmeier A."/>
            <person name="Kalinowski J."/>
            <person name="Ruckert C."/>
        </authorList>
    </citation>
    <scope>NUCLEOTIDE SEQUENCE</scope>
    <source>
        <strain evidence="2">JCM 16108</strain>
    </source>
</reference>
<keyword evidence="4" id="KW-1185">Reference proteome</keyword>
<dbReference type="Proteomes" id="UP000765891">
    <property type="component" value="Unassembled WGS sequence"/>
</dbReference>